<protein>
    <submittedName>
        <fullName evidence="1">Uncharacterized protein</fullName>
    </submittedName>
</protein>
<sequence length="88" mass="9683">MTELTSSQQMRLEILRLVMNDTAAAQKATEFIGDNTLKFELFKDQYKLVQTESGVVARTDKAIRNGKEALSSNLLMICGTLVASTLNG</sequence>
<dbReference type="InterPro" id="IPR022544">
    <property type="entry name" value="Phage_P22_Orf80"/>
</dbReference>
<name>A0A2D0L1I0_9GAMM</name>
<dbReference type="RefSeq" id="WP_099143232.1">
    <property type="nucleotide sequence ID" value="NZ_CAWNOR010000069.1"/>
</dbReference>
<organism evidence="1 2">
    <name type="scientific">Xenorhabdus kozodoii</name>
    <dbReference type="NCBI Taxonomy" id="351676"/>
    <lineage>
        <taxon>Bacteria</taxon>
        <taxon>Pseudomonadati</taxon>
        <taxon>Pseudomonadota</taxon>
        <taxon>Gammaproteobacteria</taxon>
        <taxon>Enterobacterales</taxon>
        <taxon>Morganellaceae</taxon>
        <taxon>Xenorhabdus</taxon>
    </lineage>
</organism>
<reference evidence="1 2" key="1">
    <citation type="journal article" date="2017" name="Nat. Microbiol.">
        <title>Natural product diversity associated with the nematode symbionts Photorhabdus and Xenorhabdus.</title>
        <authorList>
            <person name="Tobias N.J."/>
            <person name="Wolff H."/>
            <person name="Djahanschiri B."/>
            <person name="Grundmann F."/>
            <person name="Kronenwerth M."/>
            <person name="Shi Y.M."/>
            <person name="Simonyi S."/>
            <person name="Grun P."/>
            <person name="Shapiro-Ilan D."/>
            <person name="Pidot S.J."/>
            <person name="Stinear T.P."/>
            <person name="Ebersberger I."/>
            <person name="Bode H.B."/>
        </authorList>
    </citation>
    <scope>NUCLEOTIDE SEQUENCE [LARGE SCALE GENOMIC DNA]</scope>
    <source>
        <strain evidence="1 2">DSM 17907</strain>
    </source>
</reference>
<dbReference type="Proteomes" id="UP000221101">
    <property type="component" value="Unassembled WGS sequence"/>
</dbReference>
<comment type="caution">
    <text evidence="1">The sequence shown here is derived from an EMBL/GenBank/DDBJ whole genome shotgun (WGS) entry which is preliminary data.</text>
</comment>
<evidence type="ECO:0000313" key="1">
    <source>
        <dbReference type="EMBL" id="PHM69287.1"/>
    </source>
</evidence>
<keyword evidence="2" id="KW-1185">Reference proteome</keyword>
<gene>
    <name evidence="1" type="ORF">Xkoz_03463</name>
</gene>
<proteinExistence type="predicted"/>
<accession>A0A2D0L1I0</accession>
<dbReference type="AlphaFoldDB" id="A0A2D0L1I0"/>
<evidence type="ECO:0000313" key="2">
    <source>
        <dbReference type="Proteomes" id="UP000221101"/>
    </source>
</evidence>
<dbReference type="Pfam" id="PF10834">
    <property type="entry name" value="DUF2560"/>
    <property type="match status" value="1"/>
</dbReference>
<dbReference type="OrthoDB" id="6459928at2"/>
<dbReference type="EMBL" id="NJCX01000034">
    <property type="protein sequence ID" value="PHM69287.1"/>
    <property type="molecule type" value="Genomic_DNA"/>
</dbReference>